<accession>A0A1L9TN15</accession>
<dbReference type="OrthoDB" id="386949at2759"/>
<dbReference type="GeneID" id="63767903"/>
<evidence type="ECO:0000256" key="1">
    <source>
        <dbReference type="SAM" id="MobiDB-lite"/>
    </source>
</evidence>
<dbReference type="GO" id="GO:0005634">
    <property type="term" value="C:nucleus"/>
    <property type="evidence" value="ECO:0007669"/>
    <property type="project" value="TreeGrafter"/>
</dbReference>
<dbReference type="GO" id="GO:0061630">
    <property type="term" value="F:ubiquitin protein ligase activity"/>
    <property type="evidence" value="ECO:0007669"/>
    <property type="project" value="TreeGrafter"/>
</dbReference>
<evidence type="ECO:0000313" key="2">
    <source>
        <dbReference type="EMBL" id="OJJ60805.1"/>
    </source>
</evidence>
<protein>
    <recommendedName>
        <fullName evidence="4">Ubiquitin-conjugating enzyme E2-binding protein</fullName>
    </recommendedName>
</protein>
<dbReference type="STRING" id="1036612.A0A1L9TN15"/>
<dbReference type="GO" id="GO:0000209">
    <property type="term" value="P:protein polyubiquitination"/>
    <property type="evidence" value="ECO:0007669"/>
    <property type="project" value="TreeGrafter"/>
</dbReference>
<dbReference type="GO" id="GO:0030332">
    <property type="term" value="F:cyclin binding"/>
    <property type="evidence" value="ECO:0007669"/>
    <property type="project" value="TreeGrafter"/>
</dbReference>
<dbReference type="PANTHER" id="PTHR31531:SF2">
    <property type="entry name" value="E3 UBIQUITIN-PROTEIN LIGASE E3D"/>
    <property type="match status" value="1"/>
</dbReference>
<reference evidence="3" key="1">
    <citation type="journal article" date="2017" name="Genome Biol.">
        <title>Comparative genomics reveals high biological diversity and specific adaptations in the industrially and medically important fungal genus Aspergillus.</title>
        <authorList>
            <person name="de Vries R.P."/>
            <person name="Riley R."/>
            <person name="Wiebenga A."/>
            <person name="Aguilar-Osorio G."/>
            <person name="Amillis S."/>
            <person name="Uchima C.A."/>
            <person name="Anderluh G."/>
            <person name="Asadollahi M."/>
            <person name="Askin M."/>
            <person name="Barry K."/>
            <person name="Battaglia E."/>
            <person name="Bayram O."/>
            <person name="Benocci T."/>
            <person name="Braus-Stromeyer S.A."/>
            <person name="Caldana C."/>
            <person name="Canovas D."/>
            <person name="Cerqueira G.C."/>
            <person name="Chen F."/>
            <person name="Chen W."/>
            <person name="Choi C."/>
            <person name="Clum A."/>
            <person name="Dos Santos R.A."/>
            <person name="Damasio A.R."/>
            <person name="Diallinas G."/>
            <person name="Emri T."/>
            <person name="Fekete E."/>
            <person name="Flipphi M."/>
            <person name="Freyberg S."/>
            <person name="Gallo A."/>
            <person name="Gournas C."/>
            <person name="Habgood R."/>
            <person name="Hainaut M."/>
            <person name="Harispe M.L."/>
            <person name="Henrissat B."/>
            <person name="Hilden K.S."/>
            <person name="Hope R."/>
            <person name="Hossain A."/>
            <person name="Karabika E."/>
            <person name="Karaffa L."/>
            <person name="Karanyi Z."/>
            <person name="Krasevec N."/>
            <person name="Kuo A."/>
            <person name="Kusch H."/>
            <person name="LaButti K."/>
            <person name="Lagendijk E.L."/>
            <person name="Lapidus A."/>
            <person name="Levasseur A."/>
            <person name="Lindquist E."/>
            <person name="Lipzen A."/>
            <person name="Logrieco A.F."/>
            <person name="MacCabe A."/>
            <person name="Maekelae M.R."/>
            <person name="Malavazi I."/>
            <person name="Melin P."/>
            <person name="Meyer V."/>
            <person name="Mielnichuk N."/>
            <person name="Miskei M."/>
            <person name="Molnar A.P."/>
            <person name="Mule G."/>
            <person name="Ngan C.Y."/>
            <person name="Orejas M."/>
            <person name="Orosz E."/>
            <person name="Ouedraogo J.P."/>
            <person name="Overkamp K.M."/>
            <person name="Park H.-S."/>
            <person name="Perrone G."/>
            <person name="Piumi F."/>
            <person name="Punt P.J."/>
            <person name="Ram A.F."/>
            <person name="Ramon A."/>
            <person name="Rauscher S."/>
            <person name="Record E."/>
            <person name="Riano-Pachon D.M."/>
            <person name="Robert V."/>
            <person name="Roehrig J."/>
            <person name="Ruller R."/>
            <person name="Salamov A."/>
            <person name="Salih N.S."/>
            <person name="Samson R.A."/>
            <person name="Sandor E."/>
            <person name="Sanguinetti M."/>
            <person name="Schuetze T."/>
            <person name="Sepcic K."/>
            <person name="Shelest E."/>
            <person name="Sherlock G."/>
            <person name="Sophianopoulou V."/>
            <person name="Squina F.M."/>
            <person name="Sun H."/>
            <person name="Susca A."/>
            <person name="Todd R.B."/>
            <person name="Tsang A."/>
            <person name="Unkles S.E."/>
            <person name="van de Wiele N."/>
            <person name="van Rossen-Uffink D."/>
            <person name="Oliveira J.V."/>
            <person name="Vesth T.C."/>
            <person name="Visser J."/>
            <person name="Yu J.-H."/>
            <person name="Zhou M."/>
            <person name="Andersen M.R."/>
            <person name="Archer D.B."/>
            <person name="Baker S.E."/>
            <person name="Benoit I."/>
            <person name="Brakhage A.A."/>
            <person name="Braus G.H."/>
            <person name="Fischer R."/>
            <person name="Frisvad J.C."/>
            <person name="Goldman G.H."/>
            <person name="Houbraken J."/>
            <person name="Oakley B."/>
            <person name="Pocsi I."/>
            <person name="Scazzocchio C."/>
            <person name="Seiboth B."/>
            <person name="vanKuyk P.A."/>
            <person name="Wortman J."/>
            <person name="Dyer P.S."/>
            <person name="Grigoriev I.V."/>
        </authorList>
    </citation>
    <scope>NUCLEOTIDE SEQUENCE [LARGE SCALE GENOMIC DNA]</scope>
    <source>
        <strain evidence="3">CBS 593.65</strain>
    </source>
</reference>
<dbReference type="GO" id="GO:0051865">
    <property type="term" value="P:protein autoubiquitination"/>
    <property type="evidence" value="ECO:0007669"/>
    <property type="project" value="TreeGrafter"/>
</dbReference>
<sequence>MSPGIEAGPLSLHAEYLPNIRQVSVQISAPAGSHPEIALSESRRAVSASLTLPEPVGCVSETIKLPARVTEGSRRLLSSTSANGHGAGQDTGLGREFSYRMQVDDDDGDAELKKQRSAVDEHMDSFVPWSAGDMAPSTILRCKQCEGIIIGMPTATTTTASPSNENSTVQSSGWVWKDLPSGNWAEMMDFWHCHKPDPHEDDADGDHRHLTEDENSKVKGYGASNQVLATPGTVLVDVATFLVSEIDCKGLKKVAKEHTDGSLLPPDEELLCDRCDALVGVQDTIAKGWRLFKTSLDAELPSTGESEGVHWESHPTELVVAAQLLELIERESARRFIIHCGKKDGLLLWVFNPDMRYSSSSSEHSIASQRAMKIFFQTKDNAEALLHPEPGKTSSLSLEELRLPASTYNSLLATLGASNTMLPQSARTFQEHWKVGVLHRFERWKRT</sequence>
<dbReference type="EMBL" id="KV878584">
    <property type="protein sequence ID" value="OJJ60805.1"/>
    <property type="molecule type" value="Genomic_DNA"/>
</dbReference>
<dbReference type="GO" id="GO:0031624">
    <property type="term" value="F:ubiquitin conjugating enzyme binding"/>
    <property type="evidence" value="ECO:0007669"/>
    <property type="project" value="TreeGrafter"/>
</dbReference>
<organism evidence="2 3">
    <name type="scientific">Aspergillus sydowii CBS 593.65</name>
    <dbReference type="NCBI Taxonomy" id="1036612"/>
    <lineage>
        <taxon>Eukaryota</taxon>
        <taxon>Fungi</taxon>
        <taxon>Dikarya</taxon>
        <taxon>Ascomycota</taxon>
        <taxon>Pezizomycotina</taxon>
        <taxon>Eurotiomycetes</taxon>
        <taxon>Eurotiomycetidae</taxon>
        <taxon>Eurotiales</taxon>
        <taxon>Aspergillaceae</taxon>
        <taxon>Aspergillus</taxon>
        <taxon>Aspergillus subgen. Nidulantes</taxon>
    </lineage>
</organism>
<evidence type="ECO:0008006" key="4">
    <source>
        <dbReference type="Google" id="ProtNLM"/>
    </source>
</evidence>
<dbReference type="Pfam" id="PF09814">
    <property type="entry name" value="HECT_2"/>
    <property type="match status" value="1"/>
</dbReference>
<dbReference type="InterPro" id="IPR019193">
    <property type="entry name" value="UBQ-conj_enz_E2-bd_prot"/>
</dbReference>
<dbReference type="GO" id="GO:0000151">
    <property type="term" value="C:ubiquitin ligase complex"/>
    <property type="evidence" value="ECO:0007669"/>
    <property type="project" value="TreeGrafter"/>
</dbReference>
<keyword evidence="3" id="KW-1185">Reference proteome</keyword>
<name>A0A1L9TN15_9EURO</name>
<dbReference type="GO" id="GO:0006513">
    <property type="term" value="P:protein monoubiquitination"/>
    <property type="evidence" value="ECO:0007669"/>
    <property type="project" value="TreeGrafter"/>
</dbReference>
<dbReference type="Proteomes" id="UP000184356">
    <property type="component" value="Unassembled WGS sequence"/>
</dbReference>
<gene>
    <name evidence="2" type="ORF">ASPSYDRAFT_87382</name>
</gene>
<dbReference type="AlphaFoldDB" id="A0A1L9TN15"/>
<dbReference type="VEuPathDB" id="FungiDB:ASPSYDRAFT_87382"/>
<proteinExistence type="predicted"/>
<dbReference type="PANTHER" id="PTHR31531">
    <property type="entry name" value="E3 UBIQUITIN-PROTEIN LIGASE E3D FAMILY MEMBER"/>
    <property type="match status" value="1"/>
</dbReference>
<feature type="region of interest" description="Disordered" evidence="1">
    <location>
        <begin position="76"/>
        <end position="96"/>
    </location>
</feature>
<dbReference type="GO" id="GO:0005829">
    <property type="term" value="C:cytosol"/>
    <property type="evidence" value="ECO:0007669"/>
    <property type="project" value="TreeGrafter"/>
</dbReference>
<evidence type="ECO:0000313" key="3">
    <source>
        <dbReference type="Proteomes" id="UP000184356"/>
    </source>
</evidence>
<dbReference type="RefSeq" id="XP_040704611.1">
    <property type="nucleotide sequence ID" value="XM_040851830.1"/>
</dbReference>
<dbReference type="GO" id="GO:0043161">
    <property type="term" value="P:proteasome-mediated ubiquitin-dependent protein catabolic process"/>
    <property type="evidence" value="ECO:0007669"/>
    <property type="project" value="TreeGrafter"/>
</dbReference>